<evidence type="ECO:0000256" key="9">
    <source>
        <dbReference type="ARBA" id="ARBA00023242"/>
    </source>
</evidence>
<dbReference type="GO" id="GO:0000724">
    <property type="term" value="P:double-strand break repair via homologous recombination"/>
    <property type="evidence" value="ECO:0007669"/>
    <property type="project" value="TreeGrafter"/>
</dbReference>
<keyword evidence="6" id="KW-0378">Hydrolase</keyword>
<keyword evidence="8" id="KW-0234">DNA repair</keyword>
<dbReference type="GO" id="GO:0000014">
    <property type="term" value="F:single-stranded DNA endodeoxyribonuclease activity"/>
    <property type="evidence" value="ECO:0007669"/>
    <property type="project" value="TreeGrafter"/>
</dbReference>
<dbReference type="GO" id="GO:0003684">
    <property type="term" value="F:damaged DNA binding"/>
    <property type="evidence" value="ECO:0007669"/>
    <property type="project" value="TreeGrafter"/>
</dbReference>
<dbReference type="SMART" id="SM00891">
    <property type="entry name" value="ERCC4"/>
    <property type="match status" value="1"/>
</dbReference>
<dbReference type="InterPro" id="IPR010994">
    <property type="entry name" value="RuvA_2-like"/>
</dbReference>
<dbReference type="GO" id="GO:0000712">
    <property type="term" value="P:resolution of meiotic recombination intermediates"/>
    <property type="evidence" value="ECO:0007669"/>
    <property type="project" value="TreeGrafter"/>
</dbReference>
<dbReference type="EMBL" id="JANBOI010000261">
    <property type="protein sequence ID" value="KAJ1732067.1"/>
    <property type="molecule type" value="Genomic_DNA"/>
</dbReference>
<reference evidence="12" key="1">
    <citation type="submission" date="2022-07" db="EMBL/GenBank/DDBJ databases">
        <title>Phylogenomic reconstructions and comparative analyses of Kickxellomycotina fungi.</title>
        <authorList>
            <person name="Reynolds N.K."/>
            <person name="Stajich J.E."/>
            <person name="Barry K."/>
            <person name="Grigoriev I.V."/>
            <person name="Crous P."/>
            <person name="Smith M.E."/>
        </authorList>
    </citation>
    <scope>NUCLEOTIDE SEQUENCE</scope>
    <source>
        <strain evidence="12">BCRC 34381</strain>
    </source>
</reference>
<keyword evidence="9" id="KW-0539">Nucleus</keyword>
<proteinExistence type="inferred from homology"/>
<comment type="subcellular location">
    <subcellularLocation>
        <location evidence="1">Nucleus</location>
    </subcellularLocation>
</comment>
<keyword evidence="13" id="KW-1185">Reference proteome</keyword>
<comment type="similarity">
    <text evidence="2">Belongs to the XPF family.</text>
</comment>
<evidence type="ECO:0000256" key="8">
    <source>
        <dbReference type="ARBA" id="ARBA00023204"/>
    </source>
</evidence>
<evidence type="ECO:0000313" key="13">
    <source>
        <dbReference type="Proteomes" id="UP001143981"/>
    </source>
</evidence>
<keyword evidence="3" id="KW-0540">Nuclease</keyword>
<name>A0A9W7Y8P7_9FUNG</name>
<feature type="domain" description="ERCC4" evidence="11">
    <location>
        <begin position="723"/>
        <end position="803"/>
    </location>
</feature>
<dbReference type="CDD" id="cd20078">
    <property type="entry name" value="XPF_nuclease_XPF_euk"/>
    <property type="match status" value="1"/>
</dbReference>
<evidence type="ECO:0000256" key="7">
    <source>
        <dbReference type="ARBA" id="ARBA00023125"/>
    </source>
</evidence>
<accession>A0A9W7Y8P7</accession>
<dbReference type="InterPro" id="IPR011335">
    <property type="entry name" value="Restrct_endonuc-II-like"/>
</dbReference>
<organism evidence="12 13">
    <name type="scientific">Coemansia biformis</name>
    <dbReference type="NCBI Taxonomy" id="1286918"/>
    <lineage>
        <taxon>Eukaryota</taxon>
        <taxon>Fungi</taxon>
        <taxon>Fungi incertae sedis</taxon>
        <taxon>Zoopagomycota</taxon>
        <taxon>Kickxellomycotina</taxon>
        <taxon>Kickxellomycetes</taxon>
        <taxon>Kickxellales</taxon>
        <taxon>Kickxellaceae</taxon>
        <taxon>Coemansia</taxon>
    </lineage>
</organism>
<evidence type="ECO:0000259" key="11">
    <source>
        <dbReference type="SMART" id="SM00891"/>
    </source>
</evidence>
<dbReference type="FunFam" id="3.40.50.10130:FF:000002">
    <property type="entry name" value="DNA repair endonuclease XPF"/>
    <property type="match status" value="1"/>
</dbReference>
<dbReference type="AlphaFoldDB" id="A0A9W7Y8P7"/>
<sequence length="945" mass="102956">MAPAPLLPFQRRVLDELLDEDALCVVARGLGLNRILAELARVCATPRALVFLVNCSEQDEDDLQHHFMQMRSGENANEATELRIVKNETNATARGQLYRRGGLISVTSRILIVDLLNEVVPVELVTGVIVHNASRITAESIEAFVLRIVRQTNPSAFVKALSDAPEAFTLGFAPLEKTLKVLGLRHVHLWPRFHVDIQRDLSADSAPVIELRLPQTRSMVELQQAVLDCLSATIGELCSSTKALDPETVNVESSLFRYFDAMVKRQLSPYWHRLSARVRNMADDLTLLRRVAELITAYDPVSLLEYLDALLLSSKPTPGGLPGPAASWMASDSANILYAVARTRTFRKVPREQLPQQTRERLVSLGLPDTIVPVLEVPPKLEILAQVLEEIGVANSAAAGQNAAAGPVLVMAGSGRECRMIRAYLASLHSHVEFDVPQPDGDGGATAERHPRMMVDMLRGFFRWKAQAAGIRAGGGASQQTGPGTAGHDSAGRLRRAPPAKRRRVRGASSAGLRFPRAPAEALEQEASDLAAEVAALQEEPDSAHDAGFGVHESTGASLDAPGGGAGYLDDDDEWADALCAFDENFGLLSSSETVVVHPYSNSKGVLQALLPTHVVMYAPYPAFIREVEAYQARGAPLKQVYFLVYDNSLEEQRYLSAIRRERESFERLIREKATLVIPVNDGNVGAQAAASPANMLLRAVAARSHRNARSVPGMDDAPQQPRVVVDVREFRSPLPSLLHASGFEVIPRTIDVGDYVLHDNLVVERKSLPDLIGSLRSGRLFNQADAMTRHYSYAALLIEFEVNTSFSLQAIGGLSSDIAVNSVTSQLTMLVLAFPRLRVIWSSSPYETVSIFAELKQGALEPSIDRAVAVGQDDASVEREGVYSQAPIALLQSLPGVTLKNYQALARAYRNVRELAAASQPDLAEILGADAAQRLHGFFRSKAK</sequence>
<evidence type="ECO:0000256" key="6">
    <source>
        <dbReference type="ARBA" id="ARBA00022801"/>
    </source>
</evidence>
<dbReference type="SUPFAM" id="SSF47781">
    <property type="entry name" value="RuvA domain 2-like"/>
    <property type="match status" value="1"/>
</dbReference>
<protein>
    <submittedName>
        <fullName evidence="12">DNA repair protein RAD16</fullName>
    </submittedName>
</protein>
<comment type="caution">
    <text evidence="12">The sequence shown here is derived from an EMBL/GenBank/DDBJ whole genome shotgun (WGS) entry which is preliminary data.</text>
</comment>
<evidence type="ECO:0000256" key="4">
    <source>
        <dbReference type="ARBA" id="ARBA00022759"/>
    </source>
</evidence>
<evidence type="ECO:0000256" key="5">
    <source>
        <dbReference type="ARBA" id="ARBA00022763"/>
    </source>
</evidence>
<dbReference type="Proteomes" id="UP001143981">
    <property type="component" value="Unassembled WGS sequence"/>
</dbReference>
<dbReference type="Gene3D" id="1.10.150.20">
    <property type="entry name" value="5' to 3' exonuclease, C-terminal subdomain"/>
    <property type="match status" value="1"/>
</dbReference>
<dbReference type="InterPro" id="IPR006166">
    <property type="entry name" value="ERCC4_domain"/>
</dbReference>
<evidence type="ECO:0000256" key="3">
    <source>
        <dbReference type="ARBA" id="ARBA00022722"/>
    </source>
</evidence>
<dbReference type="GO" id="GO:0000110">
    <property type="term" value="C:nucleotide-excision repair factor 1 complex"/>
    <property type="evidence" value="ECO:0007669"/>
    <property type="project" value="TreeGrafter"/>
</dbReference>
<dbReference type="PANTHER" id="PTHR10150:SF0">
    <property type="entry name" value="DNA REPAIR ENDONUCLEASE XPF"/>
    <property type="match status" value="1"/>
</dbReference>
<keyword evidence="5" id="KW-0227">DNA damage</keyword>
<dbReference type="Pfam" id="PF02732">
    <property type="entry name" value="ERCC4"/>
    <property type="match status" value="1"/>
</dbReference>
<evidence type="ECO:0000256" key="1">
    <source>
        <dbReference type="ARBA" id="ARBA00004123"/>
    </source>
</evidence>
<evidence type="ECO:0000256" key="10">
    <source>
        <dbReference type="SAM" id="MobiDB-lite"/>
    </source>
</evidence>
<feature type="region of interest" description="Disordered" evidence="10">
    <location>
        <begin position="472"/>
        <end position="522"/>
    </location>
</feature>
<dbReference type="InterPro" id="IPR047520">
    <property type="entry name" value="XPF_nuclease"/>
</dbReference>
<dbReference type="PANTHER" id="PTHR10150">
    <property type="entry name" value="DNA REPAIR ENDONUCLEASE XPF"/>
    <property type="match status" value="1"/>
</dbReference>
<evidence type="ECO:0000313" key="12">
    <source>
        <dbReference type="EMBL" id="KAJ1732067.1"/>
    </source>
</evidence>
<evidence type="ECO:0000256" key="2">
    <source>
        <dbReference type="ARBA" id="ARBA00010015"/>
    </source>
</evidence>
<dbReference type="GO" id="GO:1901255">
    <property type="term" value="P:nucleotide-excision repair involved in interstrand cross-link repair"/>
    <property type="evidence" value="ECO:0007669"/>
    <property type="project" value="TreeGrafter"/>
</dbReference>
<keyword evidence="4" id="KW-0255">Endonuclease</keyword>
<dbReference type="Gene3D" id="3.40.50.10130">
    <property type="match status" value="1"/>
</dbReference>
<feature type="compositionally biased region" description="Basic residues" evidence="10">
    <location>
        <begin position="493"/>
        <end position="506"/>
    </location>
</feature>
<gene>
    <name evidence="12" type="primary">rad16</name>
    <name evidence="12" type="ORF">LPJ61_002222</name>
</gene>
<dbReference type="GO" id="GO:0003697">
    <property type="term" value="F:single-stranded DNA binding"/>
    <property type="evidence" value="ECO:0007669"/>
    <property type="project" value="TreeGrafter"/>
</dbReference>
<dbReference type="OrthoDB" id="361020at2759"/>
<dbReference type="SUPFAM" id="SSF52980">
    <property type="entry name" value="Restriction endonuclease-like"/>
    <property type="match status" value="1"/>
</dbReference>
<keyword evidence="7" id="KW-0238">DNA-binding</keyword>